<gene>
    <name evidence="2" type="ORF">B9Z19DRAFT_1123229</name>
</gene>
<evidence type="ECO:0000256" key="1">
    <source>
        <dbReference type="SAM" id="MobiDB-lite"/>
    </source>
</evidence>
<evidence type="ECO:0000313" key="2">
    <source>
        <dbReference type="EMBL" id="PUU80648.1"/>
    </source>
</evidence>
<reference evidence="2 3" key="1">
    <citation type="submission" date="2017-04" db="EMBL/GenBank/DDBJ databases">
        <title>Draft genome sequence of Tuber borchii Vittad., a whitish edible truffle.</title>
        <authorList>
            <consortium name="DOE Joint Genome Institute"/>
            <person name="Murat C."/>
            <person name="Kuo A."/>
            <person name="Barry K.W."/>
            <person name="Clum A."/>
            <person name="Dockter R.B."/>
            <person name="Fauchery L."/>
            <person name="Iotti M."/>
            <person name="Kohler A."/>
            <person name="Labutti K."/>
            <person name="Lindquist E.A."/>
            <person name="Lipzen A."/>
            <person name="Ohm R.A."/>
            <person name="Wang M."/>
            <person name="Grigoriev I.V."/>
            <person name="Zambonelli A."/>
            <person name="Martin F.M."/>
        </authorList>
    </citation>
    <scope>NUCLEOTIDE SEQUENCE [LARGE SCALE GENOMIC DNA]</scope>
    <source>
        <strain evidence="2 3">Tbo3840</strain>
    </source>
</reference>
<evidence type="ECO:0000313" key="3">
    <source>
        <dbReference type="Proteomes" id="UP000244722"/>
    </source>
</evidence>
<accession>A0A2T6ZYS1</accession>
<organism evidence="2 3">
    <name type="scientific">Tuber borchii</name>
    <name type="common">White truffle</name>
    <dbReference type="NCBI Taxonomy" id="42251"/>
    <lineage>
        <taxon>Eukaryota</taxon>
        <taxon>Fungi</taxon>
        <taxon>Dikarya</taxon>
        <taxon>Ascomycota</taxon>
        <taxon>Pezizomycotina</taxon>
        <taxon>Pezizomycetes</taxon>
        <taxon>Pezizales</taxon>
        <taxon>Tuberaceae</taxon>
        <taxon>Tuber</taxon>
    </lineage>
</organism>
<dbReference type="EMBL" id="NESQ01000060">
    <property type="protein sequence ID" value="PUU80648.1"/>
    <property type="molecule type" value="Genomic_DNA"/>
</dbReference>
<dbReference type="OrthoDB" id="5468867at2759"/>
<dbReference type="AlphaFoldDB" id="A0A2T6ZYS1"/>
<name>A0A2T6ZYS1_TUBBO</name>
<sequence>MPAEKIHETRSVTRKKALDSLNEMIGMICPVSFHKITIDQLKFREKFDGYHIRLECGHITWTMQMWEDCRFRKLIRSRRHAMALGGNNGLTEEGLIADRIWKEAECDELVKRHRLGRLRGRWWEEARMTLSDEEAELFANILIQIPVGALGHWTYQPLPFRSVQCPSSPESSEDDGSYTSSPPETEWEDETEYETMSETEFES</sequence>
<comment type="caution">
    <text evidence="2">The sequence shown here is derived from an EMBL/GenBank/DDBJ whole genome shotgun (WGS) entry which is preliminary data.</text>
</comment>
<proteinExistence type="predicted"/>
<feature type="region of interest" description="Disordered" evidence="1">
    <location>
        <begin position="164"/>
        <end position="203"/>
    </location>
</feature>
<dbReference type="Proteomes" id="UP000244722">
    <property type="component" value="Unassembled WGS sequence"/>
</dbReference>
<feature type="compositionally biased region" description="Acidic residues" evidence="1">
    <location>
        <begin position="185"/>
        <end position="203"/>
    </location>
</feature>
<keyword evidence="3" id="KW-1185">Reference proteome</keyword>
<protein>
    <submittedName>
        <fullName evidence="2">Uncharacterized protein</fullName>
    </submittedName>
</protein>